<name>A0A2S6BZS6_9PEZI</name>
<dbReference type="OrthoDB" id="62952at2759"/>
<evidence type="ECO:0000313" key="2">
    <source>
        <dbReference type="EMBL" id="PPJ52961.1"/>
    </source>
</evidence>
<accession>A0A2S6BZS6</accession>
<feature type="compositionally biased region" description="Basic residues" evidence="1">
    <location>
        <begin position="1"/>
        <end position="24"/>
    </location>
</feature>
<sequence length="213" mass="24586">MPKRAGPRKAVARNKKVKVSKHAPKMNEDSPHDDRCLFFELSAELRNEIYELALVESDPIEVTKENVAQPGLLRTCRQIRAEAIRIYHMQNKFSFTLHRLDASVLRAFHKQNTAQMWKGGKGMSVTDDWNINDAYWPNFLQWVKWYHNSEVACITCPEECGGGLCCALDAAFLMVDEMKKNDWQQILPLLQIFKKVLPTQRGPQPRWIESTEG</sequence>
<gene>
    <name evidence="2" type="ORF">CBER1_11430</name>
</gene>
<evidence type="ECO:0000256" key="1">
    <source>
        <dbReference type="SAM" id="MobiDB-lite"/>
    </source>
</evidence>
<proteinExistence type="predicted"/>
<feature type="region of interest" description="Disordered" evidence="1">
    <location>
        <begin position="1"/>
        <end position="30"/>
    </location>
</feature>
<comment type="caution">
    <text evidence="2">The sequence shown here is derived from an EMBL/GenBank/DDBJ whole genome shotgun (WGS) entry which is preliminary data.</text>
</comment>
<evidence type="ECO:0000313" key="3">
    <source>
        <dbReference type="Proteomes" id="UP000237631"/>
    </source>
</evidence>
<dbReference type="AlphaFoldDB" id="A0A2S6BZS6"/>
<dbReference type="EMBL" id="PNEN01001632">
    <property type="protein sequence ID" value="PPJ52961.1"/>
    <property type="molecule type" value="Genomic_DNA"/>
</dbReference>
<dbReference type="PANTHER" id="PTHR42085:SF1">
    <property type="entry name" value="F-BOX DOMAIN-CONTAINING PROTEIN"/>
    <property type="match status" value="1"/>
</dbReference>
<dbReference type="Proteomes" id="UP000237631">
    <property type="component" value="Unassembled WGS sequence"/>
</dbReference>
<keyword evidence="3" id="KW-1185">Reference proteome</keyword>
<protein>
    <submittedName>
        <fullName evidence="2">Uncharacterized protein</fullName>
    </submittedName>
</protein>
<dbReference type="InterPro" id="IPR038883">
    <property type="entry name" value="AN11006-like"/>
</dbReference>
<dbReference type="PANTHER" id="PTHR42085">
    <property type="entry name" value="F-BOX DOMAIN-CONTAINING PROTEIN"/>
    <property type="match status" value="1"/>
</dbReference>
<reference evidence="3" key="1">
    <citation type="journal article" date="2017" name="bioRxiv">
        <title>Conservation of a gene cluster reveals novel cercosporin biosynthetic mechanisms and extends production to the genus Colletotrichum.</title>
        <authorList>
            <person name="de Jonge R."/>
            <person name="Ebert M.K."/>
            <person name="Huitt-Roehl C.R."/>
            <person name="Pal P."/>
            <person name="Suttle J.C."/>
            <person name="Spanner R.E."/>
            <person name="Neubauer J.D."/>
            <person name="Jurick W.M.II."/>
            <person name="Stott K.A."/>
            <person name="Secor G.A."/>
            <person name="Thomma B.P.H.J."/>
            <person name="Van de Peer Y."/>
            <person name="Townsend C.A."/>
            <person name="Bolton M.D."/>
        </authorList>
    </citation>
    <scope>NUCLEOTIDE SEQUENCE [LARGE SCALE GENOMIC DNA]</scope>
    <source>
        <strain evidence="3">CBS538.71</strain>
    </source>
</reference>
<organism evidence="2 3">
    <name type="scientific">Cercospora berteroae</name>
    <dbReference type="NCBI Taxonomy" id="357750"/>
    <lineage>
        <taxon>Eukaryota</taxon>
        <taxon>Fungi</taxon>
        <taxon>Dikarya</taxon>
        <taxon>Ascomycota</taxon>
        <taxon>Pezizomycotina</taxon>
        <taxon>Dothideomycetes</taxon>
        <taxon>Dothideomycetidae</taxon>
        <taxon>Mycosphaerellales</taxon>
        <taxon>Mycosphaerellaceae</taxon>
        <taxon>Cercospora</taxon>
    </lineage>
</organism>